<accession>A0A6C0HEE2</accession>
<proteinExistence type="predicted"/>
<evidence type="ECO:0000256" key="1">
    <source>
        <dbReference type="SAM" id="Phobius"/>
    </source>
</evidence>
<evidence type="ECO:0000313" key="2">
    <source>
        <dbReference type="EMBL" id="QHT78515.1"/>
    </source>
</evidence>
<name>A0A6C0HEE2_9ZZZZ</name>
<sequence>MIFISKYKNYSSIKMRYTLRSSNNSNLQGPLEFKRDKPIIEEENVYYPTLSPINEEEEYKKTPNNFYKVAFIVLMLQVLSVIFICYYVTNNPFKIYIEYIYSEYIYYYFCLLRVSYVFIRTQSYLGRIYMSILTPIYQAHNYICQNILHTF</sequence>
<keyword evidence="1" id="KW-0472">Membrane</keyword>
<feature type="transmembrane region" description="Helical" evidence="1">
    <location>
        <begin position="101"/>
        <end position="119"/>
    </location>
</feature>
<keyword evidence="1" id="KW-0812">Transmembrane</keyword>
<feature type="transmembrane region" description="Helical" evidence="1">
    <location>
        <begin position="69"/>
        <end position="89"/>
    </location>
</feature>
<dbReference type="AlphaFoldDB" id="A0A6C0HEE2"/>
<dbReference type="EMBL" id="MN739934">
    <property type="protein sequence ID" value="QHT78515.1"/>
    <property type="molecule type" value="Genomic_DNA"/>
</dbReference>
<protein>
    <submittedName>
        <fullName evidence="2">Uncharacterized protein</fullName>
    </submittedName>
</protein>
<organism evidence="2">
    <name type="scientific">viral metagenome</name>
    <dbReference type="NCBI Taxonomy" id="1070528"/>
    <lineage>
        <taxon>unclassified sequences</taxon>
        <taxon>metagenomes</taxon>
        <taxon>organismal metagenomes</taxon>
    </lineage>
</organism>
<reference evidence="2" key="1">
    <citation type="journal article" date="2020" name="Nature">
        <title>Giant virus diversity and host interactions through global metagenomics.</title>
        <authorList>
            <person name="Schulz F."/>
            <person name="Roux S."/>
            <person name="Paez-Espino D."/>
            <person name="Jungbluth S."/>
            <person name="Walsh D.A."/>
            <person name="Denef V.J."/>
            <person name="McMahon K.D."/>
            <person name="Konstantinidis K.T."/>
            <person name="Eloe-Fadrosh E.A."/>
            <person name="Kyrpides N.C."/>
            <person name="Woyke T."/>
        </authorList>
    </citation>
    <scope>NUCLEOTIDE SEQUENCE</scope>
    <source>
        <strain evidence="2">GVMAG-M-3300023179-92</strain>
    </source>
</reference>
<keyword evidence="1" id="KW-1133">Transmembrane helix</keyword>